<dbReference type="EC" id="2.3.-.-" evidence="2"/>
<dbReference type="GO" id="GO:0016746">
    <property type="term" value="F:acyltransferase activity"/>
    <property type="evidence" value="ECO:0007669"/>
    <property type="project" value="UniProtKB-KW"/>
</dbReference>
<feature type="domain" description="N-acetyltransferase" evidence="1">
    <location>
        <begin position="12"/>
        <end position="173"/>
    </location>
</feature>
<proteinExistence type="predicted"/>
<reference evidence="3" key="1">
    <citation type="journal article" date="2019" name="Int. J. Syst. Evol. Microbiol.">
        <title>The Global Catalogue of Microorganisms (GCM) 10K type strain sequencing project: providing services to taxonomists for standard genome sequencing and annotation.</title>
        <authorList>
            <consortium name="The Broad Institute Genomics Platform"/>
            <consortium name="The Broad Institute Genome Sequencing Center for Infectious Disease"/>
            <person name="Wu L."/>
            <person name="Ma J."/>
        </authorList>
    </citation>
    <scope>NUCLEOTIDE SEQUENCE [LARGE SCALE GENOMIC DNA]</scope>
    <source>
        <strain evidence="3">CCUG 59778</strain>
    </source>
</reference>
<sequence length="179" mass="19248">MSRPPERADALVRVTEVTAEDLAALVRAARPALRPWMPWATSEYTVDSAAGFLAMAETSWADGAAFHYAIAPDGDPIGVCGLDTTIGPRGLEIGYWLHPAHTGRGHATRATRTLIALAATVEDVDHVEIHHDRANHPSRAIPHRLGFTLVDAEETRPIVAPGETGVGMVWRLALPVTPD</sequence>
<dbReference type="EMBL" id="JBHSKF010000001">
    <property type="protein sequence ID" value="MFC5285700.1"/>
    <property type="molecule type" value="Genomic_DNA"/>
</dbReference>
<comment type="caution">
    <text evidence="2">The sequence shown here is derived from an EMBL/GenBank/DDBJ whole genome shotgun (WGS) entry which is preliminary data.</text>
</comment>
<dbReference type="Pfam" id="PF13302">
    <property type="entry name" value="Acetyltransf_3"/>
    <property type="match status" value="1"/>
</dbReference>
<organism evidence="2 3">
    <name type="scientific">Actinokineospora guangxiensis</name>
    <dbReference type="NCBI Taxonomy" id="1490288"/>
    <lineage>
        <taxon>Bacteria</taxon>
        <taxon>Bacillati</taxon>
        <taxon>Actinomycetota</taxon>
        <taxon>Actinomycetes</taxon>
        <taxon>Pseudonocardiales</taxon>
        <taxon>Pseudonocardiaceae</taxon>
        <taxon>Actinokineospora</taxon>
    </lineage>
</organism>
<name>A0ABW0EHI4_9PSEU</name>
<keyword evidence="2" id="KW-0012">Acyltransferase</keyword>
<accession>A0ABW0EHI4</accession>
<evidence type="ECO:0000259" key="1">
    <source>
        <dbReference type="PROSITE" id="PS51186"/>
    </source>
</evidence>
<dbReference type="Proteomes" id="UP001596157">
    <property type="component" value="Unassembled WGS sequence"/>
</dbReference>
<dbReference type="Gene3D" id="3.40.630.30">
    <property type="match status" value="1"/>
</dbReference>
<dbReference type="InterPro" id="IPR016181">
    <property type="entry name" value="Acyl_CoA_acyltransferase"/>
</dbReference>
<protein>
    <submittedName>
        <fullName evidence="2">GNAT family N-acetyltransferase</fullName>
        <ecNumber evidence="2">2.3.-.-</ecNumber>
    </submittedName>
</protein>
<dbReference type="SUPFAM" id="SSF55729">
    <property type="entry name" value="Acyl-CoA N-acyltransferases (Nat)"/>
    <property type="match status" value="1"/>
</dbReference>
<dbReference type="RefSeq" id="WP_378242879.1">
    <property type="nucleotide sequence ID" value="NZ_JBHSKF010000001.1"/>
</dbReference>
<dbReference type="PANTHER" id="PTHR43441">
    <property type="entry name" value="RIBOSOMAL-PROTEIN-SERINE ACETYLTRANSFERASE"/>
    <property type="match status" value="1"/>
</dbReference>
<dbReference type="PROSITE" id="PS51186">
    <property type="entry name" value="GNAT"/>
    <property type="match status" value="1"/>
</dbReference>
<dbReference type="InterPro" id="IPR051908">
    <property type="entry name" value="Ribosomal_N-acetyltransferase"/>
</dbReference>
<gene>
    <name evidence="2" type="ORF">ACFPM7_01430</name>
</gene>
<evidence type="ECO:0000313" key="3">
    <source>
        <dbReference type="Proteomes" id="UP001596157"/>
    </source>
</evidence>
<dbReference type="PANTHER" id="PTHR43441:SF3">
    <property type="entry name" value="ACETYLTRANSFERASE"/>
    <property type="match status" value="1"/>
</dbReference>
<keyword evidence="2" id="KW-0808">Transferase</keyword>
<keyword evidence="3" id="KW-1185">Reference proteome</keyword>
<dbReference type="InterPro" id="IPR000182">
    <property type="entry name" value="GNAT_dom"/>
</dbReference>
<evidence type="ECO:0000313" key="2">
    <source>
        <dbReference type="EMBL" id="MFC5285700.1"/>
    </source>
</evidence>